<dbReference type="EMBL" id="DONK01000045">
    <property type="protein sequence ID" value="HBU50177.1"/>
    <property type="molecule type" value="Genomic_DNA"/>
</dbReference>
<feature type="transmembrane region" description="Helical" evidence="1">
    <location>
        <begin position="64"/>
        <end position="84"/>
    </location>
</feature>
<dbReference type="eggNOG" id="ENOG5032RP9">
    <property type="taxonomic scope" value="Bacteria"/>
</dbReference>
<reference evidence="6 7" key="2">
    <citation type="journal article" date="2018" name="Nat. Biotechnol.">
        <title>A standardized bacterial taxonomy based on genome phylogeny substantially revises the tree of life.</title>
        <authorList>
            <person name="Parks D.H."/>
            <person name="Chuvochina M."/>
            <person name="Waite D.W."/>
            <person name="Rinke C."/>
            <person name="Skarshewski A."/>
            <person name="Chaumeil P.A."/>
            <person name="Hugenholtz P."/>
        </authorList>
    </citation>
    <scope>NUCLEOTIDE SEQUENCE [LARGE SCALE GENOMIC DNA]</scope>
    <source>
        <strain evidence="4">UBA11621</strain>
        <strain evidence="3">UBA11978</strain>
    </source>
</reference>
<dbReference type="InterPro" id="IPR021279">
    <property type="entry name" value="DUF2721"/>
</dbReference>
<dbReference type="GeneID" id="78256221"/>
<dbReference type="EMBL" id="DNAN01000535">
    <property type="protein sequence ID" value="HAW77082.1"/>
    <property type="molecule type" value="Genomic_DNA"/>
</dbReference>
<evidence type="ECO:0000256" key="1">
    <source>
        <dbReference type="SAM" id="Phobius"/>
    </source>
</evidence>
<proteinExistence type="predicted"/>
<name>A0A075P2F4_9ALTE</name>
<dbReference type="Proteomes" id="UP000263517">
    <property type="component" value="Unassembled WGS sequence"/>
</dbReference>
<dbReference type="Pfam" id="PF11026">
    <property type="entry name" value="DUF2721"/>
    <property type="match status" value="1"/>
</dbReference>
<evidence type="ECO:0000313" key="2">
    <source>
        <dbReference type="EMBL" id="AIF99903.1"/>
    </source>
</evidence>
<dbReference type="AlphaFoldDB" id="A0A075P2F4"/>
<dbReference type="RefSeq" id="WP_044057954.1">
    <property type="nucleotide sequence ID" value="NZ_CALBIY010000075.1"/>
</dbReference>
<feature type="transmembrane region" description="Helical" evidence="1">
    <location>
        <begin position="6"/>
        <end position="27"/>
    </location>
</feature>
<sequence length="134" mass="15138">MKIDIATPAMLFPAISLLLLAYTNRFLTLATIIRNFSKEEADDNTQAQIKNLRLRIQLIKRMQIAGVGSFFLCVVSMLAIYLTYQQVGNWVFAASLVSLLYSLWMSVREILISVEALDVHLDGIKNAPTMKSRK</sequence>
<feature type="transmembrane region" description="Helical" evidence="1">
    <location>
        <begin position="90"/>
        <end position="107"/>
    </location>
</feature>
<evidence type="ECO:0000313" key="3">
    <source>
        <dbReference type="EMBL" id="HAW77082.1"/>
    </source>
</evidence>
<organism evidence="2 5">
    <name type="scientific">Alteromonas australica</name>
    <dbReference type="NCBI Taxonomy" id="589873"/>
    <lineage>
        <taxon>Bacteria</taxon>
        <taxon>Pseudomonadati</taxon>
        <taxon>Pseudomonadota</taxon>
        <taxon>Gammaproteobacteria</taxon>
        <taxon>Alteromonadales</taxon>
        <taxon>Alteromonadaceae</taxon>
        <taxon>Alteromonas/Salinimonas group</taxon>
        <taxon>Alteromonas</taxon>
    </lineage>
</organism>
<keyword evidence="1" id="KW-0812">Transmembrane</keyword>
<dbReference type="STRING" id="589873.EP12_15670"/>
<evidence type="ECO:0000313" key="5">
    <source>
        <dbReference type="Proteomes" id="UP000056090"/>
    </source>
</evidence>
<evidence type="ECO:0000313" key="4">
    <source>
        <dbReference type="EMBL" id="HBU50177.1"/>
    </source>
</evidence>
<keyword evidence="1" id="KW-0472">Membrane</keyword>
<gene>
    <name evidence="3" type="ORF">DCW74_15265</name>
    <name evidence="4" type="ORF">DEB45_02855</name>
    <name evidence="2" type="ORF">EP13_15100</name>
</gene>
<dbReference type="KEGG" id="aal:EP13_15100"/>
<dbReference type="Proteomes" id="UP000264779">
    <property type="component" value="Unassembled WGS sequence"/>
</dbReference>
<dbReference type="Proteomes" id="UP000056090">
    <property type="component" value="Chromosome"/>
</dbReference>
<dbReference type="EMBL" id="CP008849">
    <property type="protein sequence ID" value="AIF99903.1"/>
    <property type="molecule type" value="Genomic_DNA"/>
</dbReference>
<evidence type="ECO:0000313" key="6">
    <source>
        <dbReference type="Proteomes" id="UP000263517"/>
    </source>
</evidence>
<evidence type="ECO:0000313" key="7">
    <source>
        <dbReference type="Proteomes" id="UP000264779"/>
    </source>
</evidence>
<protein>
    <submittedName>
        <fullName evidence="3">DUF2721 domain-containing protein</fullName>
    </submittedName>
    <submittedName>
        <fullName evidence="2">Membrane protein</fullName>
    </submittedName>
</protein>
<keyword evidence="1" id="KW-1133">Transmembrane helix</keyword>
<keyword evidence="5" id="KW-1185">Reference proteome</keyword>
<reference evidence="2 5" key="1">
    <citation type="submission" date="2014-06" db="EMBL/GenBank/DDBJ databases">
        <title>Genomes of Alteromonas australica, a world apart.</title>
        <authorList>
            <person name="Gonzaga A."/>
            <person name="Lopez-Perez M."/>
            <person name="Rodriguez-Valera F."/>
        </authorList>
    </citation>
    <scope>NUCLEOTIDE SEQUENCE [LARGE SCALE GENOMIC DNA]</scope>
    <source>
        <strain evidence="2 5">H 17</strain>
    </source>
</reference>
<accession>A0A075P2F4</accession>